<evidence type="ECO:0000256" key="1">
    <source>
        <dbReference type="SAM" id="MobiDB-lite"/>
    </source>
</evidence>
<feature type="region of interest" description="Disordered" evidence="1">
    <location>
        <begin position="1"/>
        <end position="33"/>
    </location>
</feature>
<evidence type="ECO:0000313" key="2">
    <source>
        <dbReference type="EMBL" id="ERH20185.1"/>
    </source>
</evidence>
<sequence length="54" mass="5713">MPSTPGQKCRAGGARSRDVCDGERDRSGAEPCRRPVATADGALRPVPVRVVYST</sequence>
<dbReference type="EMBL" id="AWSD01000129">
    <property type="protein sequence ID" value="ERH20185.1"/>
    <property type="molecule type" value="Genomic_DNA"/>
</dbReference>
<name>U1PWD7_9ACTO</name>
<organism evidence="2 3">
    <name type="scientific">Actinomyces johnsonii F0510</name>
    <dbReference type="NCBI Taxonomy" id="1227262"/>
    <lineage>
        <taxon>Bacteria</taxon>
        <taxon>Bacillati</taxon>
        <taxon>Actinomycetota</taxon>
        <taxon>Actinomycetes</taxon>
        <taxon>Actinomycetales</taxon>
        <taxon>Actinomycetaceae</taxon>
        <taxon>Actinomyces</taxon>
    </lineage>
</organism>
<proteinExistence type="predicted"/>
<comment type="caution">
    <text evidence="2">The sequence shown here is derived from an EMBL/GenBank/DDBJ whole genome shotgun (WGS) entry which is preliminary data.</text>
</comment>
<protein>
    <submittedName>
        <fullName evidence="2">Uncharacterized protein</fullName>
    </submittedName>
</protein>
<feature type="compositionally biased region" description="Basic and acidic residues" evidence="1">
    <location>
        <begin position="15"/>
        <end position="33"/>
    </location>
</feature>
<evidence type="ECO:0000313" key="3">
    <source>
        <dbReference type="Proteomes" id="UP000016498"/>
    </source>
</evidence>
<accession>U1PWD7</accession>
<gene>
    <name evidence="2" type="ORF">HMPREF1549_01314</name>
</gene>
<dbReference type="AlphaFoldDB" id="U1PWD7"/>
<dbReference type="HOGENOM" id="CLU_3039578_0_0_11"/>
<dbReference type="Proteomes" id="UP000016498">
    <property type="component" value="Unassembled WGS sequence"/>
</dbReference>
<reference evidence="2 3" key="1">
    <citation type="submission" date="2013-06" db="EMBL/GenBank/DDBJ databases">
        <authorList>
            <person name="Weinstock G."/>
            <person name="Sodergren E."/>
            <person name="Lobos E.A."/>
            <person name="Fulton L."/>
            <person name="Fulton R."/>
            <person name="Courtney L."/>
            <person name="Fronick C."/>
            <person name="O'Laughlin M."/>
            <person name="Godfrey J."/>
            <person name="Wilson R.M."/>
            <person name="Miner T."/>
            <person name="Farmer C."/>
            <person name="Delehaunty K."/>
            <person name="Cordes M."/>
            <person name="Minx P."/>
            <person name="Tomlinson C."/>
            <person name="Chen J."/>
            <person name="Wollam A."/>
            <person name="Pepin K.H."/>
            <person name="Bhonagiri V."/>
            <person name="Zhang X."/>
            <person name="Warren W."/>
            <person name="Mitreva M."/>
            <person name="Mardis E.R."/>
            <person name="Wilson R.K."/>
        </authorList>
    </citation>
    <scope>NUCLEOTIDE SEQUENCE [LARGE SCALE GENOMIC DNA]</scope>
    <source>
        <strain evidence="2 3">F0510</strain>
    </source>
</reference>